<reference evidence="6 7" key="1">
    <citation type="submission" date="2019-09" db="EMBL/GenBank/DDBJ databases">
        <title>Hydrogenophaga aromatica sp. nov., isolated from a para-xylene-degrading enrichment culture.</title>
        <authorList>
            <person name="Tancsics A."/>
            <person name="Banerjee S."/>
        </authorList>
    </citation>
    <scope>NUCLEOTIDE SEQUENCE [LARGE SCALE GENOMIC DNA]</scope>
    <source>
        <strain evidence="6 7">D2P1</strain>
    </source>
</reference>
<dbReference type="Gene3D" id="1.20.120.530">
    <property type="entry name" value="GntR ligand-binding domain-like"/>
    <property type="match status" value="1"/>
</dbReference>
<sequence length="245" mass="27697">MNARTPNSQTMGGDKSFGDASPAPGASVRSLIEATFQRLRADIVEGRLAAGSRLAIEDLKSRYEVSGGTVREALSLLVANNLVQTQAQRGFHVTPMSLDDMRDLATTRIALECEALRQSVLNGDAEWEARVVSSYHRLSLLDERTMRDPVHLFNQWEQANRDFHEALISACSSAWTQRFLSILYLQMERYRRLTAMHNQPARNVHEEHLALRDSVLARDVERCTQLLRAHIESSILVVRQFGLLR</sequence>
<dbReference type="SMART" id="SM00345">
    <property type="entry name" value="HTH_GNTR"/>
    <property type="match status" value="1"/>
</dbReference>
<keyword evidence="3" id="KW-0804">Transcription</keyword>
<keyword evidence="2" id="KW-0238">DNA-binding</keyword>
<feature type="domain" description="HTH gntR-type" evidence="5">
    <location>
        <begin position="29"/>
        <end position="96"/>
    </location>
</feature>
<dbReference type="PROSITE" id="PS50949">
    <property type="entry name" value="HTH_GNTR"/>
    <property type="match status" value="1"/>
</dbReference>
<comment type="caution">
    <text evidence="6">The sequence shown here is derived from an EMBL/GenBank/DDBJ whole genome shotgun (WGS) entry which is preliminary data.</text>
</comment>
<gene>
    <name evidence="6" type="ORF">F3K02_06820</name>
</gene>
<dbReference type="SUPFAM" id="SSF46785">
    <property type="entry name" value="Winged helix' DNA-binding domain"/>
    <property type="match status" value="1"/>
</dbReference>
<dbReference type="InterPro" id="IPR008920">
    <property type="entry name" value="TF_FadR/GntR_C"/>
</dbReference>
<dbReference type="Pfam" id="PF07729">
    <property type="entry name" value="FCD"/>
    <property type="match status" value="1"/>
</dbReference>
<dbReference type="GO" id="GO:0003677">
    <property type="term" value="F:DNA binding"/>
    <property type="evidence" value="ECO:0007669"/>
    <property type="project" value="UniProtKB-KW"/>
</dbReference>
<dbReference type="EMBL" id="VYGV01000006">
    <property type="protein sequence ID" value="NWF44962.1"/>
    <property type="molecule type" value="Genomic_DNA"/>
</dbReference>
<dbReference type="AlphaFoldDB" id="A0A7Y8GUB5"/>
<dbReference type="Gene3D" id="1.10.10.10">
    <property type="entry name" value="Winged helix-like DNA-binding domain superfamily/Winged helix DNA-binding domain"/>
    <property type="match status" value="1"/>
</dbReference>
<feature type="compositionally biased region" description="Polar residues" evidence="4">
    <location>
        <begin position="1"/>
        <end position="11"/>
    </location>
</feature>
<keyword evidence="1" id="KW-0805">Transcription regulation</keyword>
<dbReference type="Proteomes" id="UP000545507">
    <property type="component" value="Unassembled WGS sequence"/>
</dbReference>
<dbReference type="InterPro" id="IPR036388">
    <property type="entry name" value="WH-like_DNA-bd_sf"/>
</dbReference>
<evidence type="ECO:0000256" key="4">
    <source>
        <dbReference type="SAM" id="MobiDB-lite"/>
    </source>
</evidence>
<dbReference type="InterPro" id="IPR011711">
    <property type="entry name" value="GntR_C"/>
</dbReference>
<feature type="region of interest" description="Disordered" evidence="4">
    <location>
        <begin position="1"/>
        <end position="22"/>
    </location>
</feature>
<keyword evidence="7" id="KW-1185">Reference proteome</keyword>
<evidence type="ECO:0000313" key="6">
    <source>
        <dbReference type="EMBL" id="NWF44962.1"/>
    </source>
</evidence>
<evidence type="ECO:0000256" key="3">
    <source>
        <dbReference type="ARBA" id="ARBA00023163"/>
    </source>
</evidence>
<proteinExistence type="predicted"/>
<evidence type="ECO:0000256" key="1">
    <source>
        <dbReference type="ARBA" id="ARBA00023015"/>
    </source>
</evidence>
<protein>
    <submittedName>
        <fullName evidence="6">FCD domain-containing protein</fullName>
    </submittedName>
</protein>
<evidence type="ECO:0000313" key="7">
    <source>
        <dbReference type="Proteomes" id="UP000545507"/>
    </source>
</evidence>
<dbReference type="InterPro" id="IPR036390">
    <property type="entry name" value="WH_DNA-bd_sf"/>
</dbReference>
<name>A0A7Y8GUB5_9BURK</name>
<dbReference type="PANTHER" id="PTHR43537">
    <property type="entry name" value="TRANSCRIPTIONAL REGULATOR, GNTR FAMILY"/>
    <property type="match status" value="1"/>
</dbReference>
<dbReference type="InterPro" id="IPR000524">
    <property type="entry name" value="Tscrpt_reg_HTH_GntR"/>
</dbReference>
<dbReference type="SUPFAM" id="SSF48008">
    <property type="entry name" value="GntR ligand-binding domain-like"/>
    <property type="match status" value="1"/>
</dbReference>
<dbReference type="Pfam" id="PF00392">
    <property type="entry name" value="GntR"/>
    <property type="match status" value="1"/>
</dbReference>
<evidence type="ECO:0000256" key="2">
    <source>
        <dbReference type="ARBA" id="ARBA00023125"/>
    </source>
</evidence>
<dbReference type="GO" id="GO:0003700">
    <property type="term" value="F:DNA-binding transcription factor activity"/>
    <property type="evidence" value="ECO:0007669"/>
    <property type="project" value="InterPro"/>
</dbReference>
<organism evidence="6 7">
    <name type="scientific">Hydrogenophaga aromaticivorans</name>
    <dbReference type="NCBI Taxonomy" id="2610898"/>
    <lineage>
        <taxon>Bacteria</taxon>
        <taxon>Pseudomonadati</taxon>
        <taxon>Pseudomonadota</taxon>
        <taxon>Betaproteobacteria</taxon>
        <taxon>Burkholderiales</taxon>
        <taxon>Comamonadaceae</taxon>
        <taxon>Hydrogenophaga</taxon>
    </lineage>
</organism>
<dbReference type="PANTHER" id="PTHR43537:SF20">
    <property type="entry name" value="HTH-TYPE TRANSCRIPTIONAL REPRESSOR GLAR"/>
    <property type="match status" value="1"/>
</dbReference>
<dbReference type="SMART" id="SM00895">
    <property type="entry name" value="FCD"/>
    <property type="match status" value="1"/>
</dbReference>
<accession>A0A7Y8GUB5</accession>
<evidence type="ECO:0000259" key="5">
    <source>
        <dbReference type="PROSITE" id="PS50949"/>
    </source>
</evidence>